<dbReference type="OrthoDB" id="9950868at2"/>
<protein>
    <submittedName>
        <fullName evidence="1">Uncharacterized protein</fullName>
    </submittedName>
</protein>
<dbReference type="Proteomes" id="UP000289859">
    <property type="component" value="Unassembled WGS sequence"/>
</dbReference>
<sequence>MAKTVTVKASNPISEDQRAKKLQYLQDNLTDEELDKLHQLAEKPKARKALVTKFNLIKNFL</sequence>
<evidence type="ECO:0000313" key="2">
    <source>
        <dbReference type="Proteomes" id="UP000289859"/>
    </source>
</evidence>
<evidence type="ECO:0000313" key="1">
    <source>
        <dbReference type="EMBL" id="RXG25700.1"/>
    </source>
</evidence>
<gene>
    <name evidence="1" type="ORF">DSM02_867</name>
</gene>
<organism evidence="1 2">
    <name type="scientific">Leeuwenhoekiella polynyae</name>
    <dbReference type="NCBI Taxonomy" id="1550906"/>
    <lineage>
        <taxon>Bacteria</taxon>
        <taxon>Pseudomonadati</taxon>
        <taxon>Bacteroidota</taxon>
        <taxon>Flavobacteriia</taxon>
        <taxon>Flavobacteriales</taxon>
        <taxon>Flavobacteriaceae</taxon>
        <taxon>Leeuwenhoekiella</taxon>
    </lineage>
</organism>
<comment type="caution">
    <text evidence="1">The sequence shown here is derived from an EMBL/GenBank/DDBJ whole genome shotgun (WGS) entry which is preliminary data.</text>
</comment>
<dbReference type="EMBL" id="QOVK01000002">
    <property type="protein sequence ID" value="RXG25700.1"/>
    <property type="molecule type" value="Genomic_DNA"/>
</dbReference>
<proteinExistence type="predicted"/>
<keyword evidence="2" id="KW-1185">Reference proteome</keyword>
<dbReference type="AlphaFoldDB" id="A0A4Q0PFG1"/>
<accession>A0A4Q0PFG1</accession>
<name>A0A4Q0PFG1_9FLAO</name>
<dbReference type="RefSeq" id="WP_128764505.1">
    <property type="nucleotide sequence ID" value="NZ_JBHUOO010000023.1"/>
</dbReference>
<reference evidence="1 2" key="1">
    <citation type="submission" date="2018-07" db="EMBL/GenBank/DDBJ databases">
        <title>Leeuwenhoekiella genomics.</title>
        <authorList>
            <person name="Tahon G."/>
            <person name="Willems A."/>
        </authorList>
    </citation>
    <scope>NUCLEOTIDE SEQUENCE [LARGE SCALE GENOMIC DNA]</scope>
    <source>
        <strain evidence="1 2">LMG 29608</strain>
    </source>
</reference>